<dbReference type="AlphaFoldDB" id="A0A077QCL8"/>
<sequence length="49" mass="5828">MCIIQVWIILILKEKTVEQICATIQINQLFALNAYMLKLERIYQPTDFI</sequence>
<evidence type="ECO:0000313" key="1">
    <source>
        <dbReference type="EMBL" id="CDH33907.1"/>
    </source>
</evidence>
<accession>A0A077QCL8</accession>
<dbReference type="EMBL" id="CBTB010000202">
    <property type="protein sequence ID" value="CDH33907.1"/>
    <property type="molecule type" value="Genomic_DNA"/>
</dbReference>
<organism evidence="1 2">
    <name type="scientific">Xenorhabdus bovienii str. Intermedium</name>
    <dbReference type="NCBI Taxonomy" id="1379677"/>
    <lineage>
        <taxon>Bacteria</taxon>
        <taxon>Pseudomonadati</taxon>
        <taxon>Pseudomonadota</taxon>
        <taxon>Gammaproteobacteria</taxon>
        <taxon>Enterobacterales</taxon>
        <taxon>Morganellaceae</taxon>
        <taxon>Xenorhabdus</taxon>
    </lineage>
</organism>
<reference evidence="1" key="1">
    <citation type="submission" date="2013-07" db="EMBL/GenBank/DDBJ databases">
        <title>Sub-species coevolution in mutualistic symbiosis.</title>
        <authorList>
            <person name="Murfin K."/>
            <person name="Klassen J."/>
            <person name="Lee M."/>
            <person name="Forst S."/>
            <person name="Stock P."/>
            <person name="Goodrich-Blair H."/>
        </authorList>
    </citation>
    <scope>NUCLEOTIDE SEQUENCE [LARGE SCALE GENOMIC DNA]</scope>
    <source>
        <strain evidence="1">Intermedium</strain>
    </source>
</reference>
<protein>
    <submittedName>
        <fullName evidence="1">Uncharacterized protein</fullName>
    </submittedName>
</protein>
<gene>
    <name evidence="1" type="ORF">XBI1_2800033</name>
</gene>
<proteinExistence type="predicted"/>
<dbReference type="HOGENOM" id="CLU_204749_0_0_6"/>
<name>A0A077QCL8_XENBV</name>
<evidence type="ECO:0000313" key="2">
    <source>
        <dbReference type="Proteomes" id="UP000028480"/>
    </source>
</evidence>
<comment type="caution">
    <text evidence="1">The sequence shown here is derived from an EMBL/GenBank/DDBJ whole genome shotgun (WGS) entry which is preliminary data.</text>
</comment>
<dbReference type="Proteomes" id="UP000028480">
    <property type="component" value="Unassembled WGS sequence"/>
</dbReference>